<keyword evidence="3" id="KW-1185">Reference proteome</keyword>
<proteinExistence type="predicted"/>
<dbReference type="Proteomes" id="UP000799757">
    <property type="component" value="Unassembled WGS sequence"/>
</dbReference>
<gene>
    <name evidence="2" type="ORF">K505DRAFT_360241</name>
</gene>
<dbReference type="OrthoDB" id="3786918at2759"/>
<feature type="region of interest" description="Disordered" evidence="1">
    <location>
        <begin position="254"/>
        <end position="279"/>
    </location>
</feature>
<dbReference type="AlphaFoldDB" id="A0A6A6XHI1"/>
<accession>A0A6A6XHI1</accession>
<evidence type="ECO:0000256" key="1">
    <source>
        <dbReference type="SAM" id="MobiDB-lite"/>
    </source>
</evidence>
<organism evidence="2 3">
    <name type="scientific">Melanomma pulvis-pyrius CBS 109.77</name>
    <dbReference type="NCBI Taxonomy" id="1314802"/>
    <lineage>
        <taxon>Eukaryota</taxon>
        <taxon>Fungi</taxon>
        <taxon>Dikarya</taxon>
        <taxon>Ascomycota</taxon>
        <taxon>Pezizomycotina</taxon>
        <taxon>Dothideomycetes</taxon>
        <taxon>Pleosporomycetidae</taxon>
        <taxon>Pleosporales</taxon>
        <taxon>Melanommataceae</taxon>
        <taxon>Melanomma</taxon>
    </lineage>
</organism>
<evidence type="ECO:0000313" key="3">
    <source>
        <dbReference type="Proteomes" id="UP000799757"/>
    </source>
</evidence>
<evidence type="ECO:0000313" key="2">
    <source>
        <dbReference type="EMBL" id="KAF2795355.1"/>
    </source>
</evidence>
<protein>
    <submittedName>
        <fullName evidence="2">Uncharacterized protein</fullName>
    </submittedName>
</protein>
<name>A0A6A6XHI1_9PLEO</name>
<reference evidence="2" key="1">
    <citation type="journal article" date="2020" name="Stud. Mycol.">
        <title>101 Dothideomycetes genomes: a test case for predicting lifestyles and emergence of pathogens.</title>
        <authorList>
            <person name="Haridas S."/>
            <person name="Albert R."/>
            <person name="Binder M."/>
            <person name="Bloem J."/>
            <person name="Labutti K."/>
            <person name="Salamov A."/>
            <person name="Andreopoulos B."/>
            <person name="Baker S."/>
            <person name="Barry K."/>
            <person name="Bills G."/>
            <person name="Bluhm B."/>
            <person name="Cannon C."/>
            <person name="Castanera R."/>
            <person name="Culley D."/>
            <person name="Daum C."/>
            <person name="Ezra D."/>
            <person name="Gonzalez J."/>
            <person name="Henrissat B."/>
            <person name="Kuo A."/>
            <person name="Liang C."/>
            <person name="Lipzen A."/>
            <person name="Lutzoni F."/>
            <person name="Magnuson J."/>
            <person name="Mondo S."/>
            <person name="Nolan M."/>
            <person name="Ohm R."/>
            <person name="Pangilinan J."/>
            <person name="Park H.-J."/>
            <person name="Ramirez L."/>
            <person name="Alfaro M."/>
            <person name="Sun H."/>
            <person name="Tritt A."/>
            <person name="Yoshinaga Y."/>
            <person name="Zwiers L.-H."/>
            <person name="Turgeon B."/>
            <person name="Goodwin S."/>
            <person name="Spatafora J."/>
            <person name="Crous P."/>
            <person name="Grigoriev I."/>
        </authorList>
    </citation>
    <scope>NUCLEOTIDE SEQUENCE</scope>
    <source>
        <strain evidence="2">CBS 109.77</strain>
    </source>
</reference>
<sequence>MDLALGLAFAGYHLLKNRRRPRINIDEPYLLNIPPEIRLIIYEIVFEEPEESQLASKCLEPLLTCRQIYQEAHQRAFVRTNFYYRITSMHPPYWSPTILRLSASKLRCVRKITILWEGTQLEVVVLRRFFFALACGPLKLEHLAFVITNQYTLERFLFKYGPLYPHIQEFGQYVTEELPLMDNVDKIVFPSPAIDVKKTFQYLFAPDKPRIQFGTIPGFPNPQRVPKKMGSWKYTVVRESKDVKTWRLELTHPEPTIGELSTEDEERSQKSSIGTRPDS</sequence>
<dbReference type="EMBL" id="MU001861">
    <property type="protein sequence ID" value="KAF2795355.1"/>
    <property type="molecule type" value="Genomic_DNA"/>
</dbReference>
<feature type="compositionally biased region" description="Polar residues" evidence="1">
    <location>
        <begin position="270"/>
        <end position="279"/>
    </location>
</feature>